<keyword evidence="3" id="KW-1185">Reference proteome</keyword>
<dbReference type="AlphaFoldDB" id="A0AAD7S945"/>
<evidence type="ECO:0000313" key="2">
    <source>
        <dbReference type="EMBL" id="KAJ8397041.1"/>
    </source>
</evidence>
<feature type="compositionally biased region" description="Basic and acidic residues" evidence="1">
    <location>
        <begin position="497"/>
        <end position="510"/>
    </location>
</feature>
<protein>
    <submittedName>
        <fullName evidence="2">Uncharacterized protein</fullName>
    </submittedName>
</protein>
<feature type="region of interest" description="Disordered" evidence="1">
    <location>
        <begin position="216"/>
        <end position="260"/>
    </location>
</feature>
<dbReference type="PANTHER" id="PTHR15289">
    <property type="entry name" value="TASTIN"/>
    <property type="match status" value="1"/>
</dbReference>
<feature type="region of interest" description="Disordered" evidence="1">
    <location>
        <begin position="474"/>
        <end position="518"/>
    </location>
</feature>
<feature type="region of interest" description="Disordered" evidence="1">
    <location>
        <begin position="1"/>
        <end position="62"/>
    </location>
</feature>
<accession>A0AAD7S945</accession>
<feature type="compositionally biased region" description="Basic and acidic residues" evidence="1">
    <location>
        <begin position="8"/>
        <end position="22"/>
    </location>
</feature>
<name>A0AAD7S945_9TELE</name>
<dbReference type="PANTHER" id="PTHR15289:SF3">
    <property type="entry name" value="TASTIN"/>
    <property type="match status" value="1"/>
</dbReference>
<feature type="compositionally biased region" description="Low complexity" evidence="1">
    <location>
        <begin position="233"/>
        <end position="249"/>
    </location>
</feature>
<reference evidence="2" key="1">
    <citation type="journal article" date="2023" name="Science">
        <title>Genome structures resolve the early diversification of teleost fishes.</title>
        <authorList>
            <person name="Parey E."/>
            <person name="Louis A."/>
            <person name="Montfort J."/>
            <person name="Bouchez O."/>
            <person name="Roques C."/>
            <person name="Iampietro C."/>
            <person name="Lluch J."/>
            <person name="Castinel A."/>
            <person name="Donnadieu C."/>
            <person name="Desvignes T."/>
            <person name="Floi Bucao C."/>
            <person name="Jouanno E."/>
            <person name="Wen M."/>
            <person name="Mejri S."/>
            <person name="Dirks R."/>
            <person name="Jansen H."/>
            <person name="Henkel C."/>
            <person name="Chen W.J."/>
            <person name="Zahm M."/>
            <person name="Cabau C."/>
            <person name="Klopp C."/>
            <person name="Thompson A.W."/>
            <person name="Robinson-Rechavi M."/>
            <person name="Braasch I."/>
            <person name="Lecointre G."/>
            <person name="Bobe J."/>
            <person name="Postlethwait J.H."/>
            <person name="Berthelot C."/>
            <person name="Roest Crollius H."/>
            <person name="Guiguen Y."/>
        </authorList>
    </citation>
    <scope>NUCLEOTIDE SEQUENCE</scope>
    <source>
        <strain evidence="2">NC1722</strain>
    </source>
</reference>
<dbReference type="InterPro" id="IPR026133">
    <property type="entry name" value="Tastin"/>
</dbReference>
<comment type="caution">
    <text evidence="2">The sequence shown here is derived from an EMBL/GenBank/DDBJ whole genome shotgun (WGS) entry which is preliminary data.</text>
</comment>
<feature type="compositionally biased region" description="Polar residues" evidence="1">
    <location>
        <begin position="216"/>
        <end position="226"/>
    </location>
</feature>
<dbReference type="Proteomes" id="UP001221898">
    <property type="component" value="Unassembled WGS sequence"/>
</dbReference>
<evidence type="ECO:0000256" key="1">
    <source>
        <dbReference type="SAM" id="MobiDB-lite"/>
    </source>
</evidence>
<sequence length="653" mass="69846">MASTQTIRQHDQNRVRPEDTQNAKHLVHGASAVCSRPPNTSSAFQREAENQDPSIRHGKGTIAGTSRLPVLARAQPLQPQNGFTNTHRKWEKSFQKGKAQKKKPCTKLVPFNLSQPRFSRVETASQQKTQPTNVGTTKLICSNASQPARPLPKHGSTVPPVTLPVTAPLTTLPVIAPHTALPVIAPLTTLPVTATHTALPVTAPLITLPVTAPQTTLPQADSSPVAVQSGHFGTASGQSSPPGAPSTSGFQSRHQEQVYATPQREACIRPATASTNMQFYPDPAALNSILQNEGVIAGGPLGATPRGSICPTGRGTSVYLPQRVSVLKSRPGPDVGAGGAVQFSPDPVALRTILQNEGLKAGGRGTSVYLPQRVPVTKEKYEATAVSTGTALSQTPALRWTPQRVRSTRPQSMRRCFSVHRTPQFLGSPVLRGLLGHGKEAGPHKEEPVVQKLFEEAEQEELMKAGLGEERVMNKQKDHPVSLQPESGLSLSVSKGGAEKGNDRLGKEESGCSWPSVPPPHRESVIVFSSAKNVVATATAQQIHPAPHPDSFLSLRPLPVPQPHGGIIQWVPHLLSGGLSYRRPPRLEECLLDEECAVYTSCPQTSPAHPRCANPVASLLLLQDPTGFIPIYSPPPFKPEDPQPVYCPVLLSA</sequence>
<feature type="compositionally biased region" description="Polar residues" evidence="1">
    <location>
        <begin position="484"/>
        <end position="493"/>
    </location>
</feature>
<organism evidence="2 3">
    <name type="scientific">Aldrovandia affinis</name>
    <dbReference type="NCBI Taxonomy" id="143900"/>
    <lineage>
        <taxon>Eukaryota</taxon>
        <taxon>Metazoa</taxon>
        <taxon>Chordata</taxon>
        <taxon>Craniata</taxon>
        <taxon>Vertebrata</taxon>
        <taxon>Euteleostomi</taxon>
        <taxon>Actinopterygii</taxon>
        <taxon>Neopterygii</taxon>
        <taxon>Teleostei</taxon>
        <taxon>Notacanthiformes</taxon>
        <taxon>Halosauridae</taxon>
        <taxon>Aldrovandia</taxon>
    </lineage>
</organism>
<evidence type="ECO:0000313" key="3">
    <source>
        <dbReference type="Proteomes" id="UP001221898"/>
    </source>
</evidence>
<proteinExistence type="predicted"/>
<dbReference type="EMBL" id="JAINUG010000101">
    <property type="protein sequence ID" value="KAJ8397041.1"/>
    <property type="molecule type" value="Genomic_DNA"/>
</dbReference>
<gene>
    <name evidence="2" type="ORF">AAFF_G00010950</name>
</gene>